<comment type="caution">
    <text evidence="3">The sequence shown here is derived from an EMBL/GenBank/DDBJ whole genome shotgun (WGS) entry which is preliminary data.</text>
</comment>
<gene>
    <name evidence="3" type="ORF">GCM10010315_33750</name>
</gene>
<dbReference type="Proteomes" id="UP001500886">
    <property type="component" value="Unassembled WGS sequence"/>
</dbReference>
<reference evidence="3 4" key="1">
    <citation type="journal article" date="2019" name="Int. J. Syst. Evol. Microbiol.">
        <title>The Global Catalogue of Microorganisms (GCM) 10K type strain sequencing project: providing services to taxonomists for standard genome sequencing and annotation.</title>
        <authorList>
            <consortium name="The Broad Institute Genomics Platform"/>
            <consortium name="The Broad Institute Genome Sequencing Center for Infectious Disease"/>
            <person name="Wu L."/>
            <person name="Ma J."/>
        </authorList>
    </citation>
    <scope>NUCLEOTIDE SEQUENCE [LARGE SCALE GENOMIC DNA]</scope>
    <source>
        <strain evidence="3 4">JCM 4542</strain>
    </source>
</reference>
<dbReference type="Pfam" id="PF00975">
    <property type="entry name" value="Thioesterase"/>
    <property type="match status" value="1"/>
</dbReference>
<dbReference type="PANTHER" id="PTHR11487:SF0">
    <property type="entry name" value="S-ACYL FATTY ACID SYNTHASE THIOESTERASE, MEDIUM CHAIN"/>
    <property type="match status" value="1"/>
</dbReference>
<evidence type="ECO:0000313" key="3">
    <source>
        <dbReference type="EMBL" id="GAA2718391.1"/>
    </source>
</evidence>
<keyword evidence="4" id="KW-1185">Reference proteome</keyword>
<evidence type="ECO:0000256" key="1">
    <source>
        <dbReference type="ARBA" id="ARBA00007169"/>
    </source>
</evidence>
<dbReference type="InterPro" id="IPR001031">
    <property type="entry name" value="Thioesterase"/>
</dbReference>
<evidence type="ECO:0000313" key="4">
    <source>
        <dbReference type="Proteomes" id="UP001500886"/>
    </source>
</evidence>
<dbReference type="PANTHER" id="PTHR11487">
    <property type="entry name" value="THIOESTERASE"/>
    <property type="match status" value="1"/>
</dbReference>
<dbReference type="Gene3D" id="3.40.50.1820">
    <property type="entry name" value="alpha/beta hydrolase"/>
    <property type="match status" value="1"/>
</dbReference>
<proteinExistence type="inferred from homology"/>
<name>A0ABN3TWB0_9ACTN</name>
<dbReference type="InterPro" id="IPR012223">
    <property type="entry name" value="TEII"/>
</dbReference>
<dbReference type="EMBL" id="BAAASL010000011">
    <property type="protein sequence ID" value="GAA2718391.1"/>
    <property type="molecule type" value="Genomic_DNA"/>
</dbReference>
<comment type="similarity">
    <text evidence="1">Belongs to the thioesterase family.</text>
</comment>
<dbReference type="SUPFAM" id="SSF53474">
    <property type="entry name" value="alpha/beta-Hydrolases"/>
    <property type="match status" value="1"/>
</dbReference>
<feature type="domain" description="Thioesterase" evidence="2">
    <location>
        <begin position="3"/>
        <end position="108"/>
    </location>
</feature>
<evidence type="ECO:0000259" key="2">
    <source>
        <dbReference type="Pfam" id="PF00975"/>
    </source>
</evidence>
<organism evidence="3 4">
    <name type="scientific">Streptomyces luteosporeus</name>
    <dbReference type="NCBI Taxonomy" id="173856"/>
    <lineage>
        <taxon>Bacteria</taxon>
        <taxon>Bacillati</taxon>
        <taxon>Actinomycetota</taxon>
        <taxon>Actinomycetes</taxon>
        <taxon>Kitasatosporales</taxon>
        <taxon>Streptomycetaceae</taxon>
        <taxon>Streptomyces</taxon>
    </lineage>
</organism>
<dbReference type="InterPro" id="IPR029058">
    <property type="entry name" value="AB_hydrolase_fold"/>
</dbReference>
<sequence>MADDQLRDWLRSDGGSPPQLLDNDDVWHTFAPVFRSDFKLVDTWAPPRRPEPLPVPLSVFAGRHDKLIGEDQLLAWRALTTSFRGLEGYDGDHFYLMDHQQPLVAAITAAMRSAAS</sequence>
<protein>
    <recommendedName>
        <fullName evidence="2">Thioesterase domain-containing protein</fullName>
    </recommendedName>
</protein>
<accession>A0ABN3TWB0</accession>